<evidence type="ECO:0000256" key="5">
    <source>
        <dbReference type="SAM" id="MobiDB-lite"/>
    </source>
</evidence>
<dbReference type="InterPro" id="IPR051165">
    <property type="entry name" value="Multifunctional_ANK_Repeat"/>
</dbReference>
<keyword evidence="4" id="KW-0175">Coiled coil</keyword>
<dbReference type="SUPFAM" id="SSF48403">
    <property type="entry name" value="Ankyrin repeat"/>
    <property type="match status" value="6"/>
</dbReference>
<evidence type="ECO:0000256" key="3">
    <source>
        <dbReference type="PROSITE-ProRule" id="PRU00023"/>
    </source>
</evidence>
<reference evidence="6" key="1">
    <citation type="journal article" date="2021" name="J Fungi (Basel)">
        <title>Genomic and Metabolomic Analyses of the Marine Fungus Emericellopsis cladophorae: Insights into Saltwater Adaptability Mechanisms and Its Biosynthetic Potential.</title>
        <authorList>
            <person name="Goncalves M.F.M."/>
            <person name="Hilario S."/>
            <person name="Van de Peer Y."/>
            <person name="Esteves A.C."/>
            <person name="Alves A."/>
        </authorList>
    </citation>
    <scope>NUCLEOTIDE SEQUENCE</scope>
    <source>
        <strain evidence="6">MUM 19.33</strain>
    </source>
</reference>
<evidence type="ECO:0000313" key="7">
    <source>
        <dbReference type="Proteomes" id="UP001055219"/>
    </source>
</evidence>
<dbReference type="SMART" id="SM00248">
    <property type="entry name" value="ANK"/>
    <property type="match status" value="13"/>
</dbReference>
<reference evidence="6" key="2">
    <citation type="submission" date="2022-07" db="EMBL/GenBank/DDBJ databases">
        <authorList>
            <person name="Goncalves M.F.M."/>
            <person name="Hilario S."/>
            <person name="Van De Peer Y."/>
            <person name="Esteves A.C."/>
            <person name="Alves A."/>
        </authorList>
    </citation>
    <scope>NUCLEOTIDE SEQUENCE</scope>
    <source>
        <strain evidence="6">MUM 19.33</strain>
    </source>
</reference>
<dbReference type="InterPro" id="IPR002110">
    <property type="entry name" value="Ankyrin_rpt"/>
</dbReference>
<keyword evidence="2 3" id="KW-0040">ANK repeat</keyword>
<accession>A0A9P9Y7K7</accession>
<dbReference type="RefSeq" id="XP_051365644.1">
    <property type="nucleotide sequence ID" value="XM_051502454.1"/>
</dbReference>
<protein>
    <submittedName>
        <fullName evidence="6">NF-kappa-B inhibitor alpha-like protein</fullName>
    </submittedName>
</protein>
<keyword evidence="1" id="KW-0677">Repeat</keyword>
<keyword evidence="7" id="KW-1185">Reference proteome</keyword>
<evidence type="ECO:0000313" key="6">
    <source>
        <dbReference type="EMBL" id="KAI6784788.1"/>
    </source>
</evidence>
<dbReference type="PANTHER" id="PTHR24123">
    <property type="entry name" value="ANKYRIN REPEAT-CONTAINING"/>
    <property type="match status" value="1"/>
</dbReference>
<gene>
    <name evidence="6" type="ORF">J7T54_007881</name>
</gene>
<evidence type="ECO:0000256" key="1">
    <source>
        <dbReference type="ARBA" id="ARBA00022737"/>
    </source>
</evidence>
<dbReference type="PROSITE" id="PS50088">
    <property type="entry name" value="ANK_REPEAT"/>
    <property type="match status" value="2"/>
</dbReference>
<feature type="repeat" description="ANK" evidence="3">
    <location>
        <begin position="175"/>
        <end position="202"/>
    </location>
</feature>
<dbReference type="EMBL" id="JAGIXG020000003">
    <property type="protein sequence ID" value="KAI6784788.1"/>
    <property type="molecule type" value="Genomic_DNA"/>
</dbReference>
<organism evidence="6 7">
    <name type="scientific">Emericellopsis cladophorae</name>
    <dbReference type="NCBI Taxonomy" id="2686198"/>
    <lineage>
        <taxon>Eukaryota</taxon>
        <taxon>Fungi</taxon>
        <taxon>Dikarya</taxon>
        <taxon>Ascomycota</taxon>
        <taxon>Pezizomycotina</taxon>
        <taxon>Sordariomycetes</taxon>
        <taxon>Hypocreomycetidae</taxon>
        <taxon>Hypocreales</taxon>
        <taxon>Bionectriaceae</taxon>
        <taxon>Emericellopsis</taxon>
    </lineage>
</organism>
<evidence type="ECO:0000256" key="4">
    <source>
        <dbReference type="SAM" id="Coils"/>
    </source>
</evidence>
<dbReference type="GeneID" id="75834354"/>
<feature type="repeat" description="ANK" evidence="3">
    <location>
        <begin position="1414"/>
        <end position="1446"/>
    </location>
</feature>
<feature type="coiled-coil region" evidence="4">
    <location>
        <begin position="1681"/>
        <end position="1734"/>
    </location>
</feature>
<dbReference type="PANTHER" id="PTHR24123:SF33">
    <property type="entry name" value="PROTEIN HOS4"/>
    <property type="match status" value="1"/>
</dbReference>
<name>A0A9P9Y7K7_9HYPO</name>
<proteinExistence type="predicted"/>
<dbReference type="Gene3D" id="1.25.40.20">
    <property type="entry name" value="Ankyrin repeat-containing domain"/>
    <property type="match status" value="7"/>
</dbReference>
<dbReference type="Proteomes" id="UP001055219">
    <property type="component" value="Unassembled WGS sequence"/>
</dbReference>
<evidence type="ECO:0000256" key="2">
    <source>
        <dbReference type="ARBA" id="ARBA00023043"/>
    </source>
</evidence>
<dbReference type="Pfam" id="PF00023">
    <property type="entry name" value="Ank"/>
    <property type="match status" value="1"/>
</dbReference>
<dbReference type="InterPro" id="IPR036770">
    <property type="entry name" value="Ankyrin_rpt-contain_sf"/>
</dbReference>
<dbReference type="Pfam" id="PF12796">
    <property type="entry name" value="Ank_2"/>
    <property type="match status" value="1"/>
</dbReference>
<sequence>MAITVDRRQRRIIRLAQEWNVPLPSAAPARLERPASLPSHRTPTDDHTAEDLLQRHAIELSQARPKSGLQRAFSTSNLKKGKHWEPKHILQVLTTWTAQAGSAGVAEALIAKLTASGVDLGAMSMQKSNLLSRRRSVDGAMDKAKLMRLAVQNNQLEMVQVLVPYADPMSLDACLPLAVRQGNTPIVELLLQFGANISQTAEGQDAFRQACNISMLADMVKLILQSEGRPSSSLASQSMVDATRIGSMEMVTHLSRSVADGDYNQAEALRLAVSMGRGDISLAIIMGNRPPQVPGVSQAFENTLNSSTLTPGIKLQLAELLICAGADGHVLSHALQVACDSQFYEVAKLLASYGVSIEYNNAAALRNAIQKRQLDLVYSLVTDSATLSPSTASSCVLSIPQQIAQADRYMLLDLLLRKGAKGRPLDDMLIVAAEAGDTNSVELLLKPFFPEPSSNGANGMSGDRSTSQMLHRHEVASPDYREGHALRTAVLRLDTTMTARILASQPSADTLTRVFPLTKNLTAADRYEMVELFLKGALSGPPLHAALQDAISEDVSSRDDALIGLLLQHGADINYNRGQGLQSVILQADLPLFETLIHRASPQTAAARIADVMKVPEHRTRYGMMVLLLGAGASIDIEGTTTGLAETLKEKPVDMSLLRLMLQQGNPDVNSSRYNVINAAVGNPDPKVLELVLGLGKPNAETISRGLLEASSLPPSDGKTWKMQIALAKSRRPEDLSTLLTNEVHTLTQSSSRALSLSTIKMLLDKGADVNRGPTLCHAVSSGSTAITDTLLESPKPPTQATLDPALPHALKLSDLMDRLSFTKKLIAAGASPLQINRGLIHAVEHYTEDVSLLGVLADKADTTDGEALAMAVSKEASDVIDLLLSKSKHTLDVKHSALARTMSIRDRASRKGICARLLEDGISKEEASNALLIAARDGDIDLGNILMAHGASISSNGGQAIIEACRGGSADVVEVLLKSEGQVHKVTLEKAFQAATEVRDLNKRAVIFEKLLRKGVSGEPVDAQLTFAARYGEAGHEVLRVLLAAGADPNYQSGEAVLVATRTAFMRNLELLLGLWDQEGRQKKASQPTLLRAFETCWGLNRDTRHNIIIDLFKAGMPVVDLVHAALNDAVNEEDCEDRLIQLLLDHGASPTANECKALINAVRKGASSSISVLLSRPLPAEALNYTFAHSYAPDSFTSWFSQNGIQTIRVLLEHGAQGGALSQMALQVMNNHAPDTADLADEFITLLTSHGLDVNYNRGEPLQVAASQANVGWTKELLALHPSTESLSFAFQHIFDTALDQDDALQLFELFADYRDGETRVDVMAQKPDAAPVLVQAMTQYPRSVVILKTLLDTGFYHDQATFYQIYDDIGDQEQMTLLTWAIAQPQKKISSSLIELLLDRGANVNLETPLSRTTPLMQAIQTRRPDLVRKLLLRDAEVDIVDYKGRSPLSMATDIGGKLGTEMMADLLAADPSRDDGSLHNAARSLSLDVVSVLIQSGHDPDFPSPCHEGRSALGEICLNGSGAELTAEREKKMQKVMNLLIDQGSDLSIKTRGKSLLYLCFDARDPVATSRILLKAGMWKFINKPLNQYTDEDHTYSPTMYVKKLLQESDHKEELLTLLYANRAVDVYYAHTGAQPEDAVGLPEDVKVEERVRKARLSRLAEENQDFALSLARKRELASVEGQIWKQKAEMEDARRRQLQNEDLLAVRNRAQLEESLESATHRRRVSEQRSLTEASISRTRAIAATEFDAEEAKQRKTLEWQQRLNSERVDHVRAISAVTISEREELDRLENKADQRLKGRLSQQKKLLDVQERLNRGGSLGSASQRRQIEEAVD</sequence>
<feature type="region of interest" description="Disordered" evidence="5">
    <location>
        <begin position="1817"/>
        <end position="1839"/>
    </location>
</feature>
<dbReference type="OrthoDB" id="194358at2759"/>
<comment type="caution">
    <text evidence="6">The sequence shown here is derived from an EMBL/GenBank/DDBJ whole genome shotgun (WGS) entry which is preliminary data.</text>
</comment>